<dbReference type="AlphaFoldDB" id="A0A8T0MQ27"/>
<name>A0A8T0MQ27_PANVG</name>
<evidence type="ECO:0000313" key="2">
    <source>
        <dbReference type="EMBL" id="KAG2538212.1"/>
    </source>
</evidence>
<protein>
    <submittedName>
        <fullName evidence="2">Uncharacterized protein</fullName>
    </submittedName>
</protein>
<keyword evidence="3" id="KW-1185">Reference proteome</keyword>
<reference evidence="2" key="1">
    <citation type="submission" date="2020-05" db="EMBL/GenBank/DDBJ databases">
        <title>WGS assembly of Panicum virgatum.</title>
        <authorList>
            <person name="Lovell J.T."/>
            <person name="Jenkins J."/>
            <person name="Shu S."/>
            <person name="Juenger T.E."/>
            <person name="Schmutz J."/>
        </authorList>
    </citation>
    <scope>NUCLEOTIDE SEQUENCE</scope>
    <source>
        <strain evidence="2">AP13</strain>
    </source>
</reference>
<feature type="region of interest" description="Disordered" evidence="1">
    <location>
        <begin position="21"/>
        <end position="125"/>
    </location>
</feature>
<accession>A0A8T0MQ27</accession>
<dbReference type="EMBL" id="CM029054">
    <property type="protein sequence ID" value="KAG2538212.1"/>
    <property type="molecule type" value="Genomic_DNA"/>
</dbReference>
<organism evidence="2 3">
    <name type="scientific">Panicum virgatum</name>
    <name type="common">Blackwell switchgrass</name>
    <dbReference type="NCBI Taxonomy" id="38727"/>
    <lineage>
        <taxon>Eukaryota</taxon>
        <taxon>Viridiplantae</taxon>
        <taxon>Streptophyta</taxon>
        <taxon>Embryophyta</taxon>
        <taxon>Tracheophyta</taxon>
        <taxon>Spermatophyta</taxon>
        <taxon>Magnoliopsida</taxon>
        <taxon>Liliopsida</taxon>
        <taxon>Poales</taxon>
        <taxon>Poaceae</taxon>
        <taxon>PACMAD clade</taxon>
        <taxon>Panicoideae</taxon>
        <taxon>Panicodae</taxon>
        <taxon>Paniceae</taxon>
        <taxon>Panicinae</taxon>
        <taxon>Panicum</taxon>
        <taxon>Panicum sect. Hiantes</taxon>
    </lineage>
</organism>
<feature type="compositionally biased region" description="Basic and acidic residues" evidence="1">
    <location>
        <begin position="81"/>
        <end position="108"/>
    </location>
</feature>
<comment type="caution">
    <text evidence="2">The sequence shown here is derived from an EMBL/GenBank/DDBJ whole genome shotgun (WGS) entry which is preliminary data.</text>
</comment>
<dbReference type="Proteomes" id="UP000823388">
    <property type="component" value="Chromosome 9N"/>
</dbReference>
<evidence type="ECO:0000313" key="3">
    <source>
        <dbReference type="Proteomes" id="UP000823388"/>
    </source>
</evidence>
<sequence length="125" mass="13479">MACAMRAGNPALRAYNGVARGRSRAEQGRTAPCGGAAQRAATVRANGRATSRRRRRWDDFPSPTARARQGRGEVGSWWSGGKERQAKVEQNRGKLGSPRRDVAGERGIMRSRSPGILGRGGGVRH</sequence>
<evidence type="ECO:0000256" key="1">
    <source>
        <dbReference type="SAM" id="MobiDB-lite"/>
    </source>
</evidence>
<proteinExistence type="predicted"/>
<gene>
    <name evidence="2" type="ORF">PVAP13_9NG312142</name>
</gene>